<geneLocation type="plasmid" evidence="1 2">
    <name>pNPUN01</name>
</geneLocation>
<keyword evidence="1" id="KW-0614">Plasmid</keyword>
<name>B2JAV1_NOSP7</name>
<dbReference type="EnsemblBacteria" id="ACC85055">
    <property type="protein sequence ID" value="ACC85055"/>
    <property type="gene ID" value="Npun_AR196"/>
</dbReference>
<reference evidence="2" key="1">
    <citation type="submission" date="2008-04" db="EMBL/GenBank/DDBJ databases">
        <title>Complete sequence of plasmid 1 of Nostoc punctiforme ATCC 29133.</title>
        <authorList>
            <consortium name="US DOE Joint Genome Institute"/>
            <person name="Copeland A."/>
            <person name="Lucas S."/>
            <person name="Lapidus A."/>
            <person name="Glavina del Rio T."/>
            <person name="Dalin E."/>
            <person name="Tice H."/>
            <person name="Pitluck S."/>
            <person name="Chain P."/>
            <person name="Malfatti S."/>
            <person name="Shin M."/>
            <person name="Vergez L."/>
            <person name="Schmutz J."/>
            <person name="Larimer F."/>
            <person name="Land M."/>
            <person name="Hauser L."/>
            <person name="Kyrpides N."/>
            <person name="Kim E."/>
            <person name="Meeks J.C."/>
            <person name="Elhai J."/>
            <person name="Campbell E.L."/>
            <person name="Thiel T."/>
            <person name="Longmire J."/>
            <person name="Potts M."/>
            <person name="Atlas R."/>
        </authorList>
    </citation>
    <scope>NUCLEOTIDE SEQUENCE [LARGE SCALE GENOMIC DNA]</scope>
    <source>
        <strain evidence="2">ATCC 29133 / PCC 73102</strain>
        <plasmid evidence="2">Plasmid pNPUN01</plasmid>
    </source>
</reference>
<organism evidence="1 2">
    <name type="scientific">Nostoc punctiforme (strain ATCC 29133 / PCC 73102)</name>
    <dbReference type="NCBI Taxonomy" id="63737"/>
    <lineage>
        <taxon>Bacteria</taxon>
        <taxon>Bacillati</taxon>
        <taxon>Cyanobacteriota</taxon>
        <taxon>Cyanophyceae</taxon>
        <taxon>Nostocales</taxon>
        <taxon>Nostocaceae</taxon>
        <taxon>Nostoc</taxon>
    </lineage>
</organism>
<keyword evidence="2" id="KW-1185">Reference proteome</keyword>
<dbReference type="KEGG" id="npu:Npun_AR196"/>
<gene>
    <name evidence="1" type="ordered locus">Npun_AR196</name>
</gene>
<protein>
    <submittedName>
        <fullName evidence="1">Uncharacterized protein</fullName>
    </submittedName>
</protein>
<dbReference type="RefSeq" id="WP_012413072.1">
    <property type="nucleotide sequence ID" value="NC_010631.1"/>
</dbReference>
<evidence type="ECO:0000313" key="2">
    <source>
        <dbReference type="Proteomes" id="UP000001191"/>
    </source>
</evidence>
<evidence type="ECO:0000313" key="1">
    <source>
        <dbReference type="EMBL" id="ACC85055.1"/>
    </source>
</evidence>
<dbReference type="Proteomes" id="UP000001191">
    <property type="component" value="Plasmid pNPUN01"/>
</dbReference>
<dbReference type="AlphaFoldDB" id="B2JAV1"/>
<dbReference type="EMBL" id="CP001038">
    <property type="protein sequence ID" value="ACC85055.1"/>
    <property type="molecule type" value="Genomic_DNA"/>
</dbReference>
<proteinExistence type="predicted"/>
<accession>B2JAV1</accession>
<dbReference type="HOGENOM" id="CLU_1480592_0_0_3"/>
<dbReference type="OrthoDB" id="6961139at2"/>
<sequence length="182" mass="19642">MKTNISQLVAINVSTLFVVMLGVGICAPVGAVDFKPAQKLADVTRFNQANQYTFTDPIRTTQIVFFPQAPGPVRVDDPPGASQLTYQGPEGEFTFRGKAIRKQNSPLGLLITVTLKPNADQGELQLTLVLPTVNLQNGQKQEFDTVAIKTRGLGFVVNRAGAELTYLTLPFKGAAESVILPL</sequence>